<evidence type="ECO:0000256" key="1">
    <source>
        <dbReference type="SAM" id="Phobius"/>
    </source>
</evidence>
<keyword evidence="1" id="KW-0812">Transmembrane</keyword>
<name>A0A8S1L559_9CILI</name>
<accession>A0A8S1L559</accession>
<keyword evidence="3" id="KW-1185">Reference proteome</keyword>
<organism evidence="2 3">
    <name type="scientific">Paramecium sonneborni</name>
    <dbReference type="NCBI Taxonomy" id="65129"/>
    <lineage>
        <taxon>Eukaryota</taxon>
        <taxon>Sar</taxon>
        <taxon>Alveolata</taxon>
        <taxon>Ciliophora</taxon>
        <taxon>Intramacronucleata</taxon>
        <taxon>Oligohymenophorea</taxon>
        <taxon>Peniculida</taxon>
        <taxon>Parameciidae</taxon>
        <taxon>Paramecium</taxon>
    </lineage>
</organism>
<protein>
    <recommendedName>
        <fullName evidence="4">Transmembrane protein</fullName>
    </recommendedName>
</protein>
<gene>
    <name evidence="2" type="ORF">PSON_ATCC_30995.1.T0170190</name>
</gene>
<evidence type="ECO:0000313" key="2">
    <source>
        <dbReference type="EMBL" id="CAD8063008.1"/>
    </source>
</evidence>
<comment type="caution">
    <text evidence="2">The sequence shown here is derived from an EMBL/GenBank/DDBJ whole genome shotgun (WGS) entry which is preliminary data.</text>
</comment>
<keyword evidence="1" id="KW-0472">Membrane</keyword>
<dbReference type="EMBL" id="CAJJDN010000017">
    <property type="protein sequence ID" value="CAD8063008.1"/>
    <property type="molecule type" value="Genomic_DNA"/>
</dbReference>
<feature type="transmembrane region" description="Helical" evidence="1">
    <location>
        <begin position="39"/>
        <end position="59"/>
    </location>
</feature>
<reference evidence="2" key="1">
    <citation type="submission" date="2021-01" db="EMBL/GenBank/DDBJ databases">
        <authorList>
            <consortium name="Genoscope - CEA"/>
            <person name="William W."/>
        </authorList>
    </citation>
    <scope>NUCLEOTIDE SEQUENCE</scope>
</reference>
<sequence>MDFTGQFRLDEDSLNFNVFQTPVKDAIQGKKIQKQIYELIQLIHILTRTYFGAYIIIWWQYYLFQILKALVILKQILIKNCLFRMNLLKSAKSNLILQNKQKNGVSNILVIELKKNYKIKQLDIKKYAKSQQKK</sequence>
<dbReference type="AlphaFoldDB" id="A0A8S1L559"/>
<keyword evidence="1" id="KW-1133">Transmembrane helix</keyword>
<evidence type="ECO:0000313" key="3">
    <source>
        <dbReference type="Proteomes" id="UP000692954"/>
    </source>
</evidence>
<dbReference type="Proteomes" id="UP000692954">
    <property type="component" value="Unassembled WGS sequence"/>
</dbReference>
<evidence type="ECO:0008006" key="4">
    <source>
        <dbReference type="Google" id="ProtNLM"/>
    </source>
</evidence>
<proteinExistence type="predicted"/>